<comment type="caution">
    <text evidence="2">The sequence shown here is derived from an EMBL/GenBank/DDBJ whole genome shotgun (WGS) entry which is preliminary data.</text>
</comment>
<name>A0A1E7LJY2_9ACTN</name>
<evidence type="ECO:0000313" key="3">
    <source>
        <dbReference type="Proteomes" id="UP000175971"/>
    </source>
</evidence>
<feature type="compositionally biased region" description="Basic and acidic residues" evidence="1">
    <location>
        <begin position="13"/>
        <end position="25"/>
    </location>
</feature>
<feature type="region of interest" description="Disordered" evidence="1">
    <location>
        <begin position="1"/>
        <end position="35"/>
    </location>
</feature>
<dbReference type="AlphaFoldDB" id="A0A1E7LJY2"/>
<organism evidence="2 3">
    <name type="scientific">Streptomyces nanshensis</name>
    <dbReference type="NCBI Taxonomy" id="518642"/>
    <lineage>
        <taxon>Bacteria</taxon>
        <taxon>Bacillati</taxon>
        <taxon>Actinomycetota</taxon>
        <taxon>Actinomycetes</taxon>
        <taxon>Kitasatosporales</taxon>
        <taxon>Streptomycetaceae</taxon>
        <taxon>Streptomyces</taxon>
    </lineage>
</organism>
<proteinExistence type="predicted"/>
<evidence type="ECO:0000313" key="2">
    <source>
        <dbReference type="EMBL" id="OEV16519.1"/>
    </source>
</evidence>
<sequence length="175" mass="18236">MARLGHQLVPPHHVPDPQGDGRPHGDQPQGGHDLLGVLDRAGAGRGVAVADEADRLPGPLGAQVVEGVLQGGGHGVVVLRRHDDEAVRAVDDPAPAAGVLLVVHAGQRVLLLVQERQLQITDRLEHELHAEPLGVGCERVGQPPADGGAERVGAGAGDQDKNARAFRCHGNEISR</sequence>
<keyword evidence="3" id="KW-1185">Reference proteome</keyword>
<dbReference type="Proteomes" id="UP000175971">
    <property type="component" value="Unassembled WGS sequence"/>
</dbReference>
<protein>
    <submittedName>
        <fullName evidence="2">Uncharacterized protein</fullName>
    </submittedName>
</protein>
<accession>A0A1E7LJY2</accession>
<dbReference type="EMBL" id="LJGZ01000103">
    <property type="protein sequence ID" value="OEV16519.1"/>
    <property type="molecule type" value="Genomic_DNA"/>
</dbReference>
<reference evidence="2 3" key="1">
    <citation type="journal article" date="2016" name="Front. Microbiol.">
        <title>Comparative Genomics Analysis of Streptomyces Species Reveals Their Adaptation to the Marine Environment and Their Diversity at the Genomic Level.</title>
        <authorList>
            <person name="Tian X."/>
            <person name="Zhang Z."/>
            <person name="Yang T."/>
            <person name="Chen M."/>
            <person name="Li J."/>
            <person name="Chen F."/>
            <person name="Yang J."/>
            <person name="Li W."/>
            <person name="Zhang B."/>
            <person name="Zhang Z."/>
            <person name="Wu J."/>
            <person name="Zhang C."/>
            <person name="Long L."/>
            <person name="Xiao J."/>
        </authorList>
    </citation>
    <scope>NUCLEOTIDE SEQUENCE [LARGE SCALE GENOMIC DNA]</scope>
    <source>
        <strain evidence="2 3">SCSIO M10372</strain>
    </source>
</reference>
<gene>
    <name evidence="2" type="ORF">AN221_33730</name>
</gene>
<evidence type="ECO:0000256" key="1">
    <source>
        <dbReference type="SAM" id="MobiDB-lite"/>
    </source>
</evidence>